<dbReference type="InterPro" id="IPR036583">
    <property type="entry name" value="23S_rRNA_IVS_sf"/>
</dbReference>
<dbReference type="PANTHER" id="PTHR38471:SF2">
    <property type="entry name" value="FOUR HELIX BUNDLE PROTEIN"/>
    <property type="match status" value="1"/>
</dbReference>
<reference evidence="1 2" key="1">
    <citation type="journal article" date="2016" name="Nat. Commun.">
        <title>Thousands of microbial genomes shed light on interconnected biogeochemical processes in an aquifer system.</title>
        <authorList>
            <person name="Anantharaman K."/>
            <person name="Brown C.T."/>
            <person name="Hug L.A."/>
            <person name="Sharon I."/>
            <person name="Castelle C.J."/>
            <person name="Probst A.J."/>
            <person name="Thomas B.C."/>
            <person name="Singh A."/>
            <person name="Wilkins M.J."/>
            <person name="Karaoz U."/>
            <person name="Brodie E.L."/>
            <person name="Williams K.H."/>
            <person name="Hubbard S.S."/>
            <person name="Banfield J.F."/>
        </authorList>
    </citation>
    <scope>NUCLEOTIDE SEQUENCE [LARGE SCALE GENOMIC DNA]</scope>
</reference>
<sequence>MTNDQIPNPNESTKSKSKKYDIKERGLDFAVRVGIFTNKTIKNQATLEYGKQLIRSSGSIGANLEEADGTLTKKDFINKMAIARREARESKYWLRLIQQVNRLECPELVTLIGEANELVLILSAIINKVKIQ</sequence>
<dbReference type="AlphaFoldDB" id="A0A1F4U845"/>
<dbReference type="PIRSF" id="PIRSF035652">
    <property type="entry name" value="CHP02436"/>
    <property type="match status" value="1"/>
</dbReference>
<proteinExistence type="predicted"/>
<dbReference type="InterPro" id="IPR012657">
    <property type="entry name" value="23S_rRNA-intervening_sequence"/>
</dbReference>
<evidence type="ECO:0000313" key="2">
    <source>
        <dbReference type="Proteomes" id="UP000179242"/>
    </source>
</evidence>
<dbReference type="PANTHER" id="PTHR38471">
    <property type="entry name" value="FOUR HELIX BUNDLE PROTEIN"/>
    <property type="match status" value="1"/>
</dbReference>
<protein>
    <recommendedName>
        <fullName evidence="3">Four helix bundle protein</fullName>
    </recommendedName>
</protein>
<organism evidence="1 2">
    <name type="scientific">candidate division WOR-1 bacterium RIFOXYC2_FULL_46_14</name>
    <dbReference type="NCBI Taxonomy" id="1802587"/>
    <lineage>
        <taxon>Bacteria</taxon>
        <taxon>Bacillati</taxon>
        <taxon>Saganbacteria</taxon>
    </lineage>
</organism>
<dbReference type="NCBIfam" id="TIGR02436">
    <property type="entry name" value="four helix bundle protein"/>
    <property type="match status" value="1"/>
</dbReference>
<comment type="caution">
    <text evidence="1">The sequence shown here is derived from an EMBL/GenBank/DDBJ whole genome shotgun (WGS) entry which is preliminary data.</text>
</comment>
<accession>A0A1F4U845</accession>
<evidence type="ECO:0008006" key="3">
    <source>
        <dbReference type="Google" id="ProtNLM"/>
    </source>
</evidence>
<dbReference type="Gene3D" id="1.20.1440.60">
    <property type="entry name" value="23S rRNA-intervening sequence"/>
    <property type="match status" value="1"/>
</dbReference>
<dbReference type="Pfam" id="PF05635">
    <property type="entry name" value="23S_rRNA_IVP"/>
    <property type="match status" value="1"/>
</dbReference>
<gene>
    <name evidence="1" type="ORF">A2438_01895</name>
</gene>
<dbReference type="SUPFAM" id="SSF158446">
    <property type="entry name" value="IVS-encoded protein-like"/>
    <property type="match status" value="1"/>
</dbReference>
<name>A0A1F4U845_UNCSA</name>
<dbReference type="Proteomes" id="UP000179242">
    <property type="component" value="Unassembled WGS sequence"/>
</dbReference>
<evidence type="ECO:0000313" key="1">
    <source>
        <dbReference type="EMBL" id="OGC41020.1"/>
    </source>
</evidence>
<dbReference type="EMBL" id="MEUJ01000002">
    <property type="protein sequence ID" value="OGC41020.1"/>
    <property type="molecule type" value="Genomic_DNA"/>
</dbReference>